<sequence length="357" mass="37629">MPAQDLTLDNLTLRFGTFTAVDGFSLQVPAGRMVTLLGPSGCGKTTTLRMLAGLERPTSGRIVVGGRDITAAPTHERDIGMVFQSYALFPHLSVADNVAFGLVAEQVPAPERASRVQEALGLVGLGELGSRRPAELSGGQQQRVALARALVLKPALLLLDEPLSNLDAALRHRMRAEIRALQQRLGLTALYVTHDQEEALAVSDEIVLMRAGRIEQRGSPQQIVREPANAFVAGFIGQSMLLPAQVAALPGGEVAVSCGPLHLALPAPAALVSGDASESADAAWQLAVRPWALRLELGDLAEVLAVRYLGHQHEVDLRLPDLGDCTAVVPEPAGFVPAAGARCGVALHPRGCALVRA</sequence>
<keyword evidence="1" id="KW-0813">Transport</keyword>
<keyword evidence="3" id="KW-0547">Nucleotide-binding</keyword>
<dbReference type="PROSITE" id="PS50893">
    <property type="entry name" value="ABC_TRANSPORTER_2"/>
    <property type="match status" value="1"/>
</dbReference>
<dbReference type="InterPro" id="IPR050093">
    <property type="entry name" value="ABC_SmlMolc_Importer"/>
</dbReference>
<gene>
    <name evidence="6" type="primary">fbpC1</name>
    <name evidence="6" type="ORF">CATMQ487_00890</name>
</gene>
<keyword evidence="2" id="KW-1003">Cell membrane</keyword>
<dbReference type="InterPro" id="IPR017871">
    <property type="entry name" value="ABC_transporter-like_CS"/>
</dbReference>
<feature type="domain" description="ABC transporter" evidence="5">
    <location>
        <begin position="6"/>
        <end position="236"/>
    </location>
</feature>
<reference evidence="6" key="1">
    <citation type="submission" date="2022-04" db="EMBL/GenBank/DDBJ databases">
        <title>Whole genome sequence of Sphaerotilus sp. FB-5.</title>
        <authorList>
            <person name="Takeda M."/>
            <person name="Narihara S."/>
            <person name="Akimoto M."/>
            <person name="Akimoto R."/>
            <person name="Nishiyashiki S."/>
            <person name="Murakami T."/>
        </authorList>
    </citation>
    <scope>NUCLEOTIDE SEQUENCE</scope>
    <source>
        <strain evidence="6">FB-5</strain>
    </source>
</reference>
<dbReference type="Gene3D" id="2.40.50.100">
    <property type="match status" value="1"/>
</dbReference>
<name>A0ABM7YFU1_9BURK</name>
<keyword evidence="4 6" id="KW-0067">ATP-binding</keyword>
<evidence type="ECO:0000313" key="7">
    <source>
        <dbReference type="Proteomes" id="UP001057498"/>
    </source>
</evidence>
<protein>
    <submittedName>
        <fullName evidence="6">Fe(3+) ions import ATP-binding protein FbpC 1</fullName>
    </submittedName>
</protein>
<dbReference type="SUPFAM" id="SSF52540">
    <property type="entry name" value="P-loop containing nucleoside triphosphate hydrolases"/>
    <property type="match status" value="1"/>
</dbReference>
<dbReference type="Pfam" id="PF00005">
    <property type="entry name" value="ABC_tran"/>
    <property type="match status" value="1"/>
</dbReference>
<dbReference type="EMBL" id="AP025730">
    <property type="protein sequence ID" value="BDI03119.1"/>
    <property type="molecule type" value="Genomic_DNA"/>
</dbReference>
<keyword evidence="2" id="KW-0472">Membrane</keyword>
<evidence type="ECO:0000256" key="4">
    <source>
        <dbReference type="ARBA" id="ARBA00022840"/>
    </source>
</evidence>
<organism evidence="6 7">
    <name type="scientific">Sphaerotilus microaerophilus</name>
    <dbReference type="NCBI Taxonomy" id="2914710"/>
    <lineage>
        <taxon>Bacteria</taxon>
        <taxon>Pseudomonadati</taxon>
        <taxon>Pseudomonadota</taxon>
        <taxon>Betaproteobacteria</taxon>
        <taxon>Burkholderiales</taxon>
        <taxon>Sphaerotilaceae</taxon>
        <taxon>Sphaerotilus</taxon>
    </lineage>
</organism>
<dbReference type="Gene3D" id="3.40.50.300">
    <property type="entry name" value="P-loop containing nucleotide triphosphate hydrolases"/>
    <property type="match status" value="1"/>
</dbReference>
<proteinExistence type="predicted"/>
<dbReference type="PANTHER" id="PTHR42781">
    <property type="entry name" value="SPERMIDINE/PUTRESCINE IMPORT ATP-BINDING PROTEIN POTA"/>
    <property type="match status" value="1"/>
</dbReference>
<dbReference type="SMART" id="SM00382">
    <property type="entry name" value="AAA"/>
    <property type="match status" value="1"/>
</dbReference>
<dbReference type="InterPro" id="IPR003439">
    <property type="entry name" value="ABC_transporter-like_ATP-bd"/>
</dbReference>
<evidence type="ECO:0000256" key="2">
    <source>
        <dbReference type="ARBA" id="ARBA00022475"/>
    </source>
</evidence>
<evidence type="ECO:0000259" key="5">
    <source>
        <dbReference type="PROSITE" id="PS50893"/>
    </source>
</evidence>
<dbReference type="RefSeq" id="WP_251971438.1">
    <property type="nucleotide sequence ID" value="NZ_AP025730.1"/>
</dbReference>
<accession>A0ABM7YFU1</accession>
<dbReference type="GO" id="GO:0005524">
    <property type="term" value="F:ATP binding"/>
    <property type="evidence" value="ECO:0007669"/>
    <property type="project" value="UniProtKB-KW"/>
</dbReference>
<evidence type="ECO:0000313" key="6">
    <source>
        <dbReference type="EMBL" id="BDI03119.1"/>
    </source>
</evidence>
<dbReference type="PROSITE" id="PS00211">
    <property type="entry name" value="ABC_TRANSPORTER_1"/>
    <property type="match status" value="1"/>
</dbReference>
<evidence type="ECO:0000256" key="3">
    <source>
        <dbReference type="ARBA" id="ARBA00022741"/>
    </source>
</evidence>
<dbReference type="PANTHER" id="PTHR42781:SF4">
    <property type="entry name" value="SPERMIDINE_PUTRESCINE IMPORT ATP-BINDING PROTEIN POTA"/>
    <property type="match status" value="1"/>
</dbReference>
<evidence type="ECO:0000256" key="1">
    <source>
        <dbReference type="ARBA" id="ARBA00022448"/>
    </source>
</evidence>
<keyword evidence="7" id="KW-1185">Reference proteome</keyword>
<dbReference type="Proteomes" id="UP001057498">
    <property type="component" value="Chromosome"/>
</dbReference>
<dbReference type="InterPro" id="IPR027417">
    <property type="entry name" value="P-loop_NTPase"/>
</dbReference>
<dbReference type="InterPro" id="IPR003593">
    <property type="entry name" value="AAA+_ATPase"/>
</dbReference>